<name>A0ABW1UQ80_9LACO</name>
<keyword evidence="3" id="KW-1185">Reference proteome</keyword>
<dbReference type="PANTHER" id="PTHR30383:SF5">
    <property type="entry name" value="SGNH HYDROLASE-TYPE ESTERASE DOMAIN-CONTAINING PROTEIN"/>
    <property type="match status" value="1"/>
</dbReference>
<protein>
    <submittedName>
        <fullName evidence="2">SGNH/GDSL hydrolase family protein</fullName>
        <ecNumber evidence="2">3.1.-.-</ecNumber>
    </submittedName>
</protein>
<dbReference type="SUPFAM" id="SSF52266">
    <property type="entry name" value="SGNH hydrolase"/>
    <property type="match status" value="1"/>
</dbReference>
<dbReference type="EC" id="3.1.-.-" evidence="2"/>
<dbReference type="InterPro" id="IPR013830">
    <property type="entry name" value="SGNH_hydro"/>
</dbReference>
<dbReference type="EMBL" id="JBHSSM010000024">
    <property type="protein sequence ID" value="MFC6316104.1"/>
    <property type="molecule type" value="Genomic_DNA"/>
</dbReference>
<dbReference type="InterPro" id="IPR051532">
    <property type="entry name" value="Ester_Hydrolysis_Enzymes"/>
</dbReference>
<evidence type="ECO:0000259" key="1">
    <source>
        <dbReference type="Pfam" id="PF13472"/>
    </source>
</evidence>
<gene>
    <name evidence="2" type="ORF">ACFQHW_11065</name>
</gene>
<feature type="domain" description="SGNH hydrolase-type esterase" evidence="1">
    <location>
        <begin position="11"/>
        <end position="202"/>
    </location>
</feature>
<organism evidence="2 3">
    <name type="scientific">Lapidilactobacillus achengensis</name>
    <dbReference type="NCBI Taxonomy" id="2486000"/>
    <lineage>
        <taxon>Bacteria</taxon>
        <taxon>Bacillati</taxon>
        <taxon>Bacillota</taxon>
        <taxon>Bacilli</taxon>
        <taxon>Lactobacillales</taxon>
        <taxon>Lactobacillaceae</taxon>
        <taxon>Lapidilactobacillus</taxon>
    </lineage>
</organism>
<reference evidence="3" key="1">
    <citation type="journal article" date="2019" name="Int. J. Syst. Evol. Microbiol.">
        <title>The Global Catalogue of Microorganisms (GCM) 10K type strain sequencing project: providing services to taxonomists for standard genome sequencing and annotation.</title>
        <authorList>
            <consortium name="The Broad Institute Genomics Platform"/>
            <consortium name="The Broad Institute Genome Sequencing Center for Infectious Disease"/>
            <person name="Wu L."/>
            <person name="Ma J."/>
        </authorList>
    </citation>
    <scope>NUCLEOTIDE SEQUENCE [LARGE SCALE GENOMIC DNA]</scope>
    <source>
        <strain evidence="3">CCM 8897</strain>
    </source>
</reference>
<dbReference type="Proteomes" id="UP001596310">
    <property type="component" value="Unassembled WGS sequence"/>
</dbReference>
<dbReference type="GO" id="GO:0016787">
    <property type="term" value="F:hydrolase activity"/>
    <property type="evidence" value="ECO:0007669"/>
    <property type="project" value="UniProtKB-KW"/>
</dbReference>
<dbReference type="Gene3D" id="3.40.50.1110">
    <property type="entry name" value="SGNH hydrolase"/>
    <property type="match status" value="1"/>
</dbReference>
<dbReference type="RefSeq" id="WP_164511080.1">
    <property type="nucleotide sequence ID" value="NZ_JBHSSM010000024.1"/>
</dbReference>
<keyword evidence="2" id="KW-0378">Hydrolase</keyword>
<proteinExistence type="predicted"/>
<evidence type="ECO:0000313" key="2">
    <source>
        <dbReference type="EMBL" id="MFC6316104.1"/>
    </source>
</evidence>
<dbReference type="Pfam" id="PF13472">
    <property type="entry name" value="Lipase_GDSL_2"/>
    <property type="match status" value="1"/>
</dbReference>
<comment type="caution">
    <text evidence="2">The sequence shown here is derived from an EMBL/GenBank/DDBJ whole genome shotgun (WGS) entry which is preliminary data.</text>
</comment>
<dbReference type="CDD" id="cd01834">
    <property type="entry name" value="SGNH_hydrolase_like_2"/>
    <property type="match status" value="1"/>
</dbReference>
<evidence type="ECO:0000313" key="3">
    <source>
        <dbReference type="Proteomes" id="UP001596310"/>
    </source>
</evidence>
<sequence>MLLEKNSTIVFAGDSVTDCGRTYEAEPAGWGSFGDGYVSLINAALVALYPEYRIKVINKGVNGDDILKLAARWQKDVVAFQPDYVSILIGVNDVWRHFDDAAFQHRADLVDEQLYQTTYQKLIDQTKAQAKQIFIMSPFMFDLNLQDPMRALVQRYAAIARELATKNDLIYIDIQAAVDHFLQSTSSYIVTADRVHPNLKGHMLVANKWLNAIDYDWRRC</sequence>
<dbReference type="InterPro" id="IPR036514">
    <property type="entry name" value="SGNH_hydro_sf"/>
</dbReference>
<accession>A0ABW1UQ80</accession>
<dbReference type="PANTHER" id="PTHR30383">
    <property type="entry name" value="THIOESTERASE 1/PROTEASE 1/LYSOPHOSPHOLIPASE L1"/>
    <property type="match status" value="1"/>
</dbReference>